<dbReference type="AlphaFoldDB" id="A0A9K3D7P5"/>
<accession>A0A9K3D7P5</accession>
<comment type="caution">
    <text evidence="1">The sequence shown here is derived from an EMBL/GenBank/DDBJ whole genome shotgun (WGS) entry which is preliminary data.</text>
</comment>
<organism evidence="1 2">
    <name type="scientific">Kipferlia bialata</name>
    <dbReference type="NCBI Taxonomy" id="797122"/>
    <lineage>
        <taxon>Eukaryota</taxon>
        <taxon>Metamonada</taxon>
        <taxon>Carpediemonas-like organisms</taxon>
        <taxon>Kipferlia</taxon>
    </lineage>
</organism>
<gene>
    <name evidence="1" type="ORF">KIPB_011073</name>
</gene>
<dbReference type="Proteomes" id="UP000265618">
    <property type="component" value="Unassembled WGS sequence"/>
</dbReference>
<proteinExistence type="predicted"/>
<reference evidence="1 2" key="1">
    <citation type="journal article" date="2018" name="PLoS ONE">
        <title>The draft genome of Kipferlia bialata reveals reductive genome evolution in fornicate parasites.</title>
        <authorList>
            <person name="Tanifuji G."/>
            <person name="Takabayashi S."/>
            <person name="Kume K."/>
            <person name="Takagi M."/>
            <person name="Nakayama T."/>
            <person name="Kamikawa R."/>
            <person name="Inagaki Y."/>
            <person name="Hashimoto T."/>
        </authorList>
    </citation>
    <scope>NUCLEOTIDE SEQUENCE [LARGE SCALE GENOMIC DNA]</scope>
    <source>
        <strain evidence="1">NY0173</strain>
    </source>
</reference>
<protein>
    <submittedName>
        <fullName evidence="1">Uncharacterized protein</fullName>
    </submittedName>
</protein>
<evidence type="ECO:0000313" key="1">
    <source>
        <dbReference type="EMBL" id="GIQ88748.1"/>
    </source>
</evidence>
<name>A0A9K3D7P5_9EUKA</name>
<evidence type="ECO:0000313" key="2">
    <source>
        <dbReference type="Proteomes" id="UP000265618"/>
    </source>
</evidence>
<sequence length="223" mass="25641">MSDQLLPDQETSDTLQGTLDQVWRDRAECDKKWEELYGKGAPDPFLDPAKGGDIELYREAVELDKRVAVVDCLHNETLDVMETLSLDRKWYEMENENLAYALECALEGNTTLAVAHKDRAAEVKEARLRRPREAAVWWKRRRNQLLKEIEERERERQMEWREGGGEIEGERQEGKRERQLVWRAAGDIEEVTGDGSVPSLTTGVDQVPSVDCVVSERLSLNVE</sequence>
<dbReference type="EMBL" id="BDIP01004349">
    <property type="protein sequence ID" value="GIQ88748.1"/>
    <property type="molecule type" value="Genomic_DNA"/>
</dbReference>
<keyword evidence="2" id="KW-1185">Reference proteome</keyword>